<comment type="catalytic activity">
    <reaction evidence="1">
        <text>ATP + protein L-histidine = ADP + protein N-phospho-L-histidine.</text>
        <dbReference type="EC" id="2.7.13.3"/>
    </reaction>
</comment>
<dbReference type="EMBL" id="WBMS02000062">
    <property type="protein sequence ID" value="MWA07055.1"/>
    <property type="molecule type" value="Genomic_DNA"/>
</dbReference>
<keyword evidence="5" id="KW-0418">Kinase</keyword>
<dbReference type="AlphaFoldDB" id="A0A6I4MQN7"/>
<evidence type="ECO:0000256" key="2">
    <source>
        <dbReference type="ARBA" id="ARBA00012438"/>
    </source>
</evidence>
<feature type="compositionally biased region" description="Pro residues" evidence="6">
    <location>
        <begin position="421"/>
        <end position="457"/>
    </location>
</feature>
<feature type="region of interest" description="Disordered" evidence="6">
    <location>
        <begin position="1"/>
        <end position="31"/>
    </location>
</feature>
<name>A0A6I4MQN7_9ACTN</name>
<reference evidence="9" key="1">
    <citation type="submission" date="2019-12" db="EMBL/GenBank/DDBJ databases">
        <title>Actinomadura physcomitrii sp. nov., a novel actinomycete isolated from moss [Physcomitrium sphaericum (Ludw) Fuernr].</title>
        <authorList>
            <person name="Zhuang X."/>
        </authorList>
    </citation>
    <scope>NUCLEOTIDE SEQUENCE [LARGE SCALE GENOMIC DNA]</scope>
    <source>
        <strain evidence="9">LD22</strain>
    </source>
</reference>
<feature type="transmembrane region" description="Helical" evidence="7">
    <location>
        <begin position="71"/>
        <end position="91"/>
    </location>
</feature>
<evidence type="ECO:0000313" key="10">
    <source>
        <dbReference type="Proteomes" id="UP000462055"/>
    </source>
</evidence>
<keyword evidence="7" id="KW-1133">Transmembrane helix</keyword>
<evidence type="ECO:0000256" key="3">
    <source>
        <dbReference type="ARBA" id="ARBA00022553"/>
    </source>
</evidence>
<feature type="region of interest" description="Disordered" evidence="6">
    <location>
        <begin position="415"/>
        <end position="516"/>
    </location>
</feature>
<sequence>MPEPSPHTTVPARRGTTGATRPSRRRRRRPADDRVVQLCAAVIPSALMAGLGLLAVTILIRTEPLPVKVRWALVVIAMAAAGVLFGAALAAEATARRARPMPAAPAQRGEGAHSRLDALAGLVLHGREELRDLGNRIAAGEIPSLRAVDSQPAETADPAERLGWELQKAHNEAWNALVESATRQEPANGLERRVEVFVNLSLRMQTLLHRALQSLDELENRVEDPDLLKELFRIDHLTARVRRQAESLAVVGGAAPRRQWSRPVSVHEVLRSAIAEVEQYARVKVVPPVEGTLDGGAVSDVVHLLAELIENATKFAPPHTEVFVRVETVTAGLAVEIEDRGLGIPVEAQHRLNDLLYDAERLGDDRLLEEGRIGLLVVAALSRRHKIAVRLQANIYGGTQAVVVIPHELIGSEVPGIDAHPAPPADFPGSVPAPSPGLPPAPPSRDRYGPPPSPVPSSPNTDDTYSAAPSEPWPDEWATMTDRPDRQPGSTSPVAEDGRPELPKRRAQTNFAPEPTEAPLALDSAEDVQLNHGLMAAFRQGMRDAEQPRPANGPNGIDPSSTMNP</sequence>
<feature type="domain" description="Histidine kinase/HSP90-like ATPase" evidence="8">
    <location>
        <begin position="296"/>
        <end position="409"/>
    </location>
</feature>
<keyword evidence="4" id="KW-0808">Transferase</keyword>
<dbReference type="EC" id="2.7.13.3" evidence="2"/>
<feature type="transmembrane region" description="Helical" evidence="7">
    <location>
        <begin position="35"/>
        <end position="59"/>
    </location>
</feature>
<dbReference type="PANTHER" id="PTHR45436">
    <property type="entry name" value="SENSOR HISTIDINE KINASE YKOH"/>
    <property type="match status" value="1"/>
</dbReference>
<protein>
    <recommendedName>
        <fullName evidence="2">histidine kinase</fullName>
        <ecNumber evidence="2">2.7.13.3</ecNumber>
    </recommendedName>
</protein>
<keyword evidence="10" id="KW-1185">Reference proteome</keyword>
<feature type="region of interest" description="Disordered" evidence="6">
    <location>
        <begin position="543"/>
        <end position="565"/>
    </location>
</feature>
<dbReference type="PANTHER" id="PTHR45436:SF5">
    <property type="entry name" value="SENSOR HISTIDINE KINASE TRCS"/>
    <property type="match status" value="1"/>
</dbReference>
<dbReference type="Proteomes" id="UP000462055">
    <property type="component" value="Unassembled WGS sequence"/>
</dbReference>
<keyword evidence="9" id="KW-0547">Nucleotide-binding</keyword>
<dbReference type="GO" id="GO:0000160">
    <property type="term" value="P:phosphorelay signal transduction system"/>
    <property type="evidence" value="ECO:0007669"/>
    <property type="project" value="TreeGrafter"/>
</dbReference>
<comment type="caution">
    <text evidence="9">The sequence shown here is derived from an EMBL/GenBank/DDBJ whole genome shotgun (WGS) entry which is preliminary data.</text>
</comment>
<keyword evidence="9" id="KW-0067">ATP-binding</keyword>
<dbReference type="InterPro" id="IPR003594">
    <property type="entry name" value="HATPase_dom"/>
</dbReference>
<dbReference type="SMART" id="SM00387">
    <property type="entry name" value="HATPase_c"/>
    <property type="match status" value="1"/>
</dbReference>
<organism evidence="9 10">
    <name type="scientific">Actinomadura physcomitrii</name>
    <dbReference type="NCBI Taxonomy" id="2650748"/>
    <lineage>
        <taxon>Bacteria</taxon>
        <taxon>Bacillati</taxon>
        <taxon>Actinomycetota</taxon>
        <taxon>Actinomycetes</taxon>
        <taxon>Streptosporangiales</taxon>
        <taxon>Thermomonosporaceae</taxon>
        <taxon>Actinomadura</taxon>
    </lineage>
</organism>
<feature type="compositionally biased region" description="Low complexity" evidence="6">
    <location>
        <begin position="8"/>
        <end position="21"/>
    </location>
</feature>
<keyword evidence="7" id="KW-0812">Transmembrane</keyword>
<evidence type="ECO:0000256" key="6">
    <source>
        <dbReference type="SAM" id="MobiDB-lite"/>
    </source>
</evidence>
<dbReference type="Pfam" id="PF02518">
    <property type="entry name" value="HATPase_c"/>
    <property type="match status" value="1"/>
</dbReference>
<dbReference type="GO" id="GO:0005524">
    <property type="term" value="F:ATP binding"/>
    <property type="evidence" value="ECO:0007669"/>
    <property type="project" value="UniProtKB-KW"/>
</dbReference>
<evidence type="ECO:0000256" key="4">
    <source>
        <dbReference type="ARBA" id="ARBA00022679"/>
    </source>
</evidence>
<evidence type="ECO:0000256" key="7">
    <source>
        <dbReference type="SAM" id="Phobius"/>
    </source>
</evidence>
<keyword evidence="7" id="KW-0472">Membrane</keyword>
<dbReference type="Gene3D" id="3.30.565.10">
    <property type="entry name" value="Histidine kinase-like ATPase, C-terminal domain"/>
    <property type="match status" value="1"/>
</dbReference>
<dbReference type="InterPro" id="IPR036890">
    <property type="entry name" value="HATPase_C_sf"/>
</dbReference>
<gene>
    <name evidence="9" type="ORF">F8568_043300</name>
</gene>
<evidence type="ECO:0000256" key="5">
    <source>
        <dbReference type="ARBA" id="ARBA00022777"/>
    </source>
</evidence>
<proteinExistence type="predicted"/>
<dbReference type="SUPFAM" id="SSF55874">
    <property type="entry name" value="ATPase domain of HSP90 chaperone/DNA topoisomerase II/histidine kinase"/>
    <property type="match status" value="1"/>
</dbReference>
<dbReference type="InterPro" id="IPR050428">
    <property type="entry name" value="TCS_sensor_his_kinase"/>
</dbReference>
<evidence type="ECO:0000259" key="8">
    <source>
        <dbReference type="SMART" id="SM00387"/>
    </source>
</evidence>
<dbReference type="GO" id="GO:0004673">
    <property type="term" value="F:protein histidine kinase activity"/>
    <property type="evidence" value="ECO:0007669"/>
    <property type="project" value="UniProtKB-EC"/>
</dbReference>
<accession>A0A6I4MQN7</accession>
<evidence type="ECO:0000313" key="9">
    <source>
        <dbReference type="EMBL" id="MWA07055.1"/>
    </source>
</evidence>
<evidence type="ECO:0000256" key="1">
    <source>
        <dbReference type="ARBA" id="ARBA00000085"/>
    </source>
</evidence>
<dbReference type="GO" id="GO:0005886">
    <property type="term" value="C:plasma membrane"/>
    <property type="evidence" value="ECO:0007669"/>
    <property type="project" value="TreeGrafter"/>
</dbReference>
<keyword evidence="3" id="KW-0597">Phosphoprotein</keyword>